<proteinExistence type="inferred from homology"/>
<dbReference type="PROSITE" id="PS01091">
    <property type="entry name" value="TATD_3"/>
    <property type="match status" value="1"/>
</dbReference>
<comment type="similarity">
    <text evidence="1">Belongs to the metallo-dependent hydrolases superfamily. TatD-type hydrolase family.</text>
</comment>
<dbReference type="InterPro" id="IPR050891">
    <property type="entry name" value="TatD-type_Hydrolase"/>
</dbReference>
<evidence type="ECO:0000256" key="3">
    <source>
        <dbReference type="ARBA" id="ARBA00022723"/>
    </source>
</evidence>
<evidence type="ECO:0000256" key="1">
    <source>
        <dbReference type="ARBA" id="ARBA00009275"/>
    </source>
</evidence>
<dbReference type="PIRSF" id="PIRSF005902">
    <property type="entry name" value="DNase_TatD"/>
    <property type="match status" value="1"/>
</dbReference>
<keyword evidence="4 6" id="KW-0378">Hydrolase</keyword>
<dbReference type="SUPFAM" id="SSF51556">
    <property type="entry name" value="Metallo-dependent hydrolases"/>
    <property type="match status" value="1"/>
</dbReference>
<evidence type="ECO:0000313" key="7">
    <source>
        <dbReference type="Proteomes" id="UP001195914"/>
    </source>
</evidence>
<evidence type="ECO:0000256" key="4">
    <source>
        <dbReference type="ARBA" id="ARBA00022801"/>
    </source>
</evidence>
<feature type="binding site" evidence="5">
    <location>
        <position position="127"/>
    </location>
    <ligand>
        <name>a divalent metal cation</name>
        <dbReference type="ChEBI" id="CHEBI:60240"/>
        <label>1</label>
    </ligand>
</feature>
<dbReference type="PANTHER" id="PTHR10060:SF15">
    <property type="entry name" value="DEOXYRIBONUCLEASE TATDN1"/>
    <property type="match status" value="1"/>
</dbReference>
<dbReference type="InterPro" id="IPR032466">
    <property type="entry name" value="Metal_Hydrolase"/>
</dbReference>
<dbReference type="GO" id="GO:0046872">
    <property type="term" value="F:metal ion binding"/>
    <property type="evidence" value="ECO:0007669"/>
    <property type="project" value="UniProtKB-KW"/>
</dbReference>
<gene>
    <name evidence="6" type="ORF">X943_001987</name>
</gene>
<feature type="binding site" evidence="5">
    <location>
        <position position="239"/>
    </location>
    <ligand>
        <name>a divalent metal cation</name>
        <dbReference type="ChEBI" id="CHEBI:60240"/>
        <label>1</label>
    </ligand>
</feature>
<reference evidence="6" key="2">
    <citation type="submission" date="2021-05" db="EMBL/GenBank/DDBJ databases">
        <authorList>
            <person name="Pain A."/>
        </authorList>
    </citation>
    <scope>NUCLEOTIDE SEQUENCE</scope>
    <source>
        <strain evidence="6">1802A</strain>
    </source>
</reference>
<evidence type="ECO:0000313" key="6">
    <source>
        <dbReference type="EMBL" id="KAK1937456.1"/>
    </source>
</evidence>
<dbReference type="GO" id="GO:0008296">
    <property type="term" value="F:3'-5'-DNA exonuclease activity"/>
    <property type="evidence" value="ECO:0007669"/>
    <property type="project" value="TreeGrafter"/>
</dbReference>
<keyword evidence="7" id="KW-1185">Reference proteome</keyword>
<keyword evidence="3 5" id="KW-0479">Metal-binding</keyword>
<dbReference type="Gene3D" id="3.20.20.140">
    <property type="entry name" value="Metal-dependent hydrolases"/>
    <property type="match status" value="1"/>
</dbReference>
<dbReference type="PROSITE" id="PS01090">
    <property type="entry name" value="TATD_2"/>
    <property type="match status" value="1"/>
</dbReference>
<evidence type="ECO:0000256" key="2">
    <source>
        <dbReference type="ARBA" id="ARBA00022722"/>
    </source>
</evidence>
<accession>A0AAD9GFT8</accession>
<reference evidence="6" key="1">
    <citation type="journal article" date="2014" name="Nucleic Acids Res.">
        <title>The evolutionary dynamics of variant antigen genes in Babesia reveal a history of genomic innovation underlying host-parasite interaction.</title>
        <authorList>
            <person name="Jackson A.P."/>
            <person name="Otto T.D."/>
            <person name="Darby A."/>
            <person name="Ramaprasad A."/>
            <person name="Xia D."/>
            <person name="Echaide I.E."/>
            <person name="Farber M."/>
            <person name="Gahlot S."/>
            <person name="Gamble J."/>
            <person name="Gupta D."/>
            <person name="Gupta Y."/>
            <person name="Jackson L."/>
            <person name="Malandrin L."/>
            <person name="Malas T.B."/>
            <person name="Moussa E."/>
            <person name="Nair M."/>
            <person name="Reid A.J."/>
            <person name="Sanders M."/>
            <person name="Sharma J."/>
            <person name="Tracey A."/>
            <person name="Quail M.A."/>
            <person name="Weir W."/>
            <person name="Wastling J.M."/>
            <person name="Hall N."/>
            <person name="Willadsen P."/>
            <person name="Lingelbach K."/>
            <person name="Shiels B."/>
            <person name="Tait A."/>
            <person name="Berriman M."/>
            <person name="Allred D.R."/>
            <person name="Pain A."/>
        </authorList>
    </citation>
    <scope>NUCLEOTIDE SEQUENCE</scope>
    <source>
        <strain evidence="6">1802A</strain>
    </source>
</reference>
<dbReference type="InterPro" id="IPR001130">
    <property type="entry name" value="TatD-like"/>
</dbReference>
<feature type="binding site" evidence="5">
    <location>
        <position position="164"/>
    </location>
    <ligand>
        <name>a divalent metal cation</name>
        <dbReference type="ChEBI" id="CHEBI:60240"/>
        <label>2</label>
    </ligand>
</feature>
<dbReference type="GO" id="GO:0005829">
    <property type="term" value="C:cytosol"/>
    <property type="evidence" value="ECO:0007669"/>
    <property type="project" value="TreeGrafter"/>
</dbReference>
<name>A0AAD9GFT8_BABDI</name>
<dbReference type="InterPro" id="IPR018228">
    <property type="entry name" value="DNase_TatD-rel_CS"/>
</dbReference>
<feature type="binding site" evidence="5">
    <location>
        <position position="191"/>
    </location>
    <ligand>
        <name>a divalent metal cation</name>
        <dbReference type="ChEBI" id="CHEBI:60240"/>
        <label>2</label>
    </ligand>
</feature>
<dbReference type="PANTHER" id="PTHR10060">
    <property type="entry name" value="TATD FAMILY DEOXYRIBONUCLEASE"/>
    <property type="match status" value="1"/>
</dbReference>
<keyword evidence="2" id="KW-0540">Nuclease</keyword>
<evidence type="ECO:0000256" key="5">
    <source>
        <dbReference type="PIRSR" id="PIRSR005902-1"/>
    </source>
</evidence>
<comment type="caution">
    <text evidence="6">The sequence shown here is derived from an EMBL/GenBank/DDBJ whole genome shotgun (WGS) entry which is preliminary data.</text>
</comment>
<protein>
    <submittedName>
        <fullName evidence="6">Hydrolase, TatD family protein</fullName>
    </submittedName>
</protein>
<dbReference type="Proteomes" id="UP001195914">
    <property type="component" value="Unassembled WGS sequence"/>
</dbReference>
<dbReference type="EMBL" id="JAHBMH010000033">
    <property type="protein sequence ID" value="KAK1937456.1"/>
    <property type="molecule type" value="Genomic_DNA"/>
</dbReference>
<dbReference type="Pfam" id="PF01026">
    <property type="entry name" value="TatD_DNase"/>
    <property type="match status" value="1"/>
</dbReference>
<dbReference type="CDD" id="cd01310">
    <property type="entry name" value="TatD_DNAse"/>
    <property type="match status" value="1"/>
</dbReference>
<sequence length="319" mass="36101">MEDKDATTLPYDFIDIGANLVDKMYKGVYNGKPKHIADLPQVINRAKKAGVTKMLLTAGCLADVHDSLDICKQHDEEGAALYTTAGVHPTMCNEFLKNKFNKTPEQYIEALDELITNNKDRIVAIGELGLDYDRLNWCDKDTQKRYFEMQLDLAAKHKLPLFLHMRNATEDTMDILLRNKEKWLEAGGVCHSFTSDATSLQRLIDEGFYIGINGCSLKTPENLDVLRRVPLDRIMLETDCPWCGIKPTHASSQYVKTAFPLVKKAEKMTGDTIYNQRNEPCLIIQVAEVVHQVVAPEMDFTAFCKMIYQNTVTLFKGIA</sequence>
<dbReference type="AlphaFoldDB" id="A0AAD9GFT8"/>
<organism evidence="6 7">
    <name type="scientific">Babesia divergens</name>
    <dbReference type="NCBI Taxonomy" id="32595"/>
    <lineage>
        <taxon>Eukaryota</taxon>
        <taxon>Sar</taxon>
        <taxon>Alveolata</taxon>
        <taxon>Apicomplexa</taxon>
        <taxon>Aconoidasida</taxon>
        <taxon>Piroplasmida</taxon>
        <taxon>Babesiidae</taxon>
        <taxon>Babesia</taxon>
    </lineage>
</organism>